<dbReference type="Pfam" id="PF04043">
    <property type="entry name" value="PMEI"/>
    <property type="match status" value="1"/>
</dbReference>
<accession>R0GEY2</accession>
<dbReference type="PANTHER" id="PTHR31890:SF14">
    <property type="entry name" value="PLANT INVERTASE_PECTIN METHYLESTERASE INHIBITOR SUPERFAMILY PROTEIN"/>
    <property type="match status" value="1"/>
</dbReference>
<protein>
    <recommendedName>
        <fullName evidence="2">Pectinesterase inhibitor domain-containing protein</fullName>
    </recommendedName>
</protein>
<dbReference type="EMBL" id="KB870806">
    <property type="protein sequence ID" value="EOA34377.1"/>
    <property type="molecule type" value="Genomic_DNA"/>
</dbReference>
<gene>
    <name evidence="3" type="ORF">CARUB_v10021902mg</name>
</gene>
<dbReference type="STRING" id="81985.R0GEY2"/>
<dbReference type="SMART" id="SM00856">
    <property type="entry name" value="PMEI"/>
    <property type="match status" value="1"/>
</dbReference>
<dbReference type="NCBIfam" id="TIGR01614">
    <property type="entry name" value="PME_inhib"/>
    <property type="match status" value="1"/>
</dbReference>
<organism evidence="3 4">
    <name type="scientific">Capsella rubella</name>
    <dbReference type="NCBI Taxonomy" id="81985"/>
    <lineage>
        <taxon>Eukaryota</taxon>
        <taxon>Viridiplantae</taxon>
        <taxon>Streptophyta</taxon>
        <taxon>Embryophyta</taxon>
        <taxon>Tracheophyta</taxon>
        <taxon>Spermatophyta</taxon>
        <taxon>Magnoliopsida</taxon>
        <taxon>eudicotyledons</taxon>
        <taxon>Gunneridae</taxon>
        <taxon>Pentapetalae</taxon>
        <taxon>rosids</taxon>
        <taxon>malvids</taxon>
        <taxon>Brassicales</taxon>
        <taxon>Brassicaceae</taxon>
        <taxon>Camelineae</taxon>
        <taxon>Capsella</taxon>
    </lineage>
</organism>
<evidence type="ECO:0000259" key="2">
    <source>
        <dbReference type="SMART" id="SM00856"/>
    </source>
</evidence>
<name>R0GEY2_9BRAS</name>
<feature type="domain" description="Pectinesterase inhibitor" evidence="2">
    <location>
        <begin position="28"/>
        <end position="173"/>
    </location>
</feature>
<reference evidence="4" key="1">
    <citation type="journal article" date="2013" name="Nat. Genet.">
        <title>The Capsella rubella genome and the genomic consequences of rapid mating system evolution.</title>
        <authorList>
            <person name="Slotte T."/>
            <person name="Hazzouri K.M."/>
            <person name="Agren J.A."/>
            <person name="Koenig D."/>
            <person name="Maumus F."/>
            <person name="Guo Y.L."/>
            <person name="Steige K."/>
            <person name="Platts A.E."/>
            <person name="Escobar J.S."/>
            <person name="Newman L.K."/>
            <person name="Wang W."/>
            <person name="Mandakova T."/>
            <person name="Vello E."/>
            <person name="Smith L.M."/>
            <person name="Henz S.R."/>
            <person name="Steffen J."/>
            <person name="Takuno S."/>
            <person name="Brandvain Y."/>
            <person name="Coop G."/>
            <person name="Andolfatto P."/>
            <person name="Hu T.T."/>
            <person name="Blanchette M."/>
            <person name="Clark R.M."/>
            <person name="Quesneville H."/>
            <person name="Nordborg M."/>
            <person name="Gaut B.S."/>
            <person name="Lysak M.A."/>
            <person name="Jenkins J."/>
            <person name="Grimwood J."/>
            <person name="Chapman J."/>
            <person name="Prochnik S."/>
            <person name="Shu S."/>
            <person name="Rokhsar D."/>
            <person name="Schmutz J."/>
            <person name="Weigel D."/>
            <person name="Wright S.I."/>
        </authorList>
    </citation>
    <scope>NUCLEOTIDE SEQUENCE [LARGE SCALE GENOMIC DNA]</scope>
    <source>
        <strain evidence="4">cv. Monte Gargano</strain>
    </source>
</reference>
<evidence type="ECO:0000313" key="3">
    <source>
        <dbReference type="EMBL" id="EOA34377.1"/>
    </source>
</evidence>
<keyword evidence="1" id="KW-0732">Signal</keyword>
<dbReference type="Gene3D" id="1.20.140.40">
    <property type="entry name" value="Invertase/pectin methylesterase inhibitor family protein"/>
    <property type="match status" value="1"/>
</dbReference>
<keyword evidence="4" id="KW-1185">Reference proteome</keyword>
<dbReference type="SUPFAM" id="SSF101148">
    <property type="entry name" value="Plant invertase/pectin methylesterase inhibitor"/>
    <property type="match status" value="1"/>
</dbReference>
<dbReference type="PANTHER" id="PTHR31890">
    <property type="entry name" value="PLANT INVERTASE/PECTIN METHYLESTERASE INHIBITOR SUPERFAMILY PROTEIN"/>
    <property type="match status" value="1"/>
</dbReference>
<dbReference type="AlphaFoldDB" id="R0GEY2"/>
<evidence type="ECO:0000313" key="4">
    <source>
        <dbReference type="Proteomes" id="UP000029121"/>
    </source>
</evidence>
<feature type="chain" id="PRO_5004341872" description="Pectinesterase inhibitor domain-containing protein" evidence="1">
    <location>
        <begin position="27"/>
        <end position="183"/>
    </location>
</feature>
<dbReference type="Proteomes" id="UP000029121">
    <property type="component" value="Unassembled WGS sequence"/>
</dbReference>
<dbReference type="GO" id="GO:0004857">
    <property type="term" value="F:enzyme inhibitor activity"/>
    <property type="evidence" value="ECO:0007669"/>
    <property type="project" value="InterPro"/>
</dbReference>
<proteinExistence type="predicted"/>
<dbReference type="InterPro" id="IPR035513">
    <property type="entry name" value="Invertase/methylesterase_inhib"/>
</dbReference>
<sequence>MVSSSYCFFFVSVAFLLQSLVVSASALNSTKFIDQLCQKALVDRAFCLQTLSAYPPAVSATALLPLAEVVFLGICQPYAKLLVKSADRAAEKVPALKEPFKKCQDAYSRIVLELKYATRDLTSLYDAIYDIQMCFDEINIVESWIGRNKDSASKSLMEMTTHMGNLLQLAVGATQVLINYVNI</sequence>
<feature type="signal peptide" evidence="1">
    <location>
        <begin position="1"/>
        <end position="26"/>
    </location>
</feature>
<evidence type="ECO:0000256" key="1">
    <source>
        <dbReference type="SAM" id="SignalP"/>
    </source>
</evidence>
<dbReference type="KEGG" id="crb:17896097"/>
<dbReference type="InterPro" id="IPR006501">
    <property type="entry name" value="Pectinesterase_inhib_dom"/>
</dbReference>